<dbReference type="Gene3D" id="3.40.50.300">
    <property type="entry name" value="P-loop containing nucleotide triphosphate hydrolases"/>
    <property type="match status" value="1"/>
</dbReference>
<dbReference type="AlphaFoldDB" id="A0A1M6HVA9"/>
<name>A0A1M6HVA9_9FIRM</name>
<gene>
    <name evidence="1" type="ORF">SAMN05444373_103535</name>
</gene>
<dbReference type="OrthoDB" id="9779501at2"/>
<dbReference type="RefSeq" id="WP_149679081.1">
    <property type="nucleotide sequence ID" value="NZ_FQZP01000035.1"/>
</dbReference>
<sequence>MFEKRINIFVGHYGSGKSEIAVNAAFGIKENRENVVLADMDIVNPFFRSLDAKNWLESRGIRVLAPLFANTNVDVPALVPEISVALRSPDKNVILDVGGDDDGARVLGRYYNDIEKDAYDMHFVINRARPLTGGVEETLQYLEEIQAASRLRVTRLISNTHYLDQTSPGDVQYGLELTRQVSEKTGIPVEFVCVMESMEHLAEGLDVPLFVLKKNIRLPF</sequence>
<protein>
    <recommendedName>
        <fullName evidence="3">CobQ/CobB/MinD/ParA nucleotide binding domain-containing protein</fullName>
    </recommendedName>
</protein>
<accession>A0A1M6HVA9</accession>
<organism evidence="1 2">
    <name type="scientific">Thermoclostridium caenicola</name>
    <dbReference type="NCBI Taxonomy" id="659425"/>
    <lineage>
        <taxon>Bacteria</taxon>
        <taxon>Bacillati</taxon>
        <taxon>Bacillota</taxon>
        <taxon>Clostridia</taxon>
        <taxon>Eubacteriales</taxon>
        <taxon>Oscillospiraceae</taxon>
        <taxon>Thermoclostridium</taxon>
    </lineage>
</organism>
<keyword evidence="2" id="KW-1185">Reference proteome</keyword>
<evidence type="ECO:0008006" key="3">
    <source>
        <dbReference type="Google" id="ProtNLM"/>
    </source>
</evidence>
<dbReference type="Proteomes" id="UP000324781">
    <property type="component" value="Unassembled WGS sequence"/>
</dbReference>
<dbReference type="InterPro" id="IPR027417">
    <property type="entry name" value="P-loop_NTPase"/>
</dbReference>
<reference evidence="1 2" key="1">
    <citation type="submission" date="2016-11" db="EMBL/GenBank/DDBJ databases">
        <authorList>
            <person name="Varghese N."/>
            <person name="Submissions S."/>
        </authorList>
    </citation>
    <scope>NUCLEOTIDE SEQUENCE [LARGE SCALE GENOMIC DNA]</scope>
    <source>
        <strain evidence="1 2">DSM 19027</strain>
    </source>
</reference>
<proteinExistence type="predicted"/>
<dbReference type="SUPFAM" id="SSF52540">
    <property type="entry name" value="P-loop containing nucleoside triphosphate hydrolases"/>
    <property type="match status" value="1"/>
</dbReference>
<dbReference type="EMBL" id="FQZP01000035">
    <property type="protein sequence ID" value="SHJ26037.1"/>
    <property type="molecule type" value="Genomic_DNA"/>
</dbReference>
<evidence type="ECO:0000313" key="1">
    <source>
        <dbReference type="EMBL" id="SHJ26037.1"/>
    </source>
</evidence>
<evidence type="ECO:0000313" key="2">
    <source>
        <dbReference type="Proteomes" id="UP000324781"/>
    </source>
</evidence>